<evidence type="ECO:0000256" key="2">
    <source>
        <dbReference type="ARBA" id="ARBA00007430"/>
    </source>
</evidence>
<feature type="transmembrane region" description="Helical" evidence="7">
    <location>
        <begin position="326"/>
        <end position="348"/>
    </location>
</feature>
<dbReference type="Proteomes" id="UP000193146">
    <property type="component" value="Unassembled WGS sequence"/>
</dbReference>
<keyword evidence="10" id="KW-1185">Reference proteome</keyword>
<dbReference type="Pfam" id="PF01943">
    <property type="entry name" value="Polysacc_synt"/>
    <property type="match status" value="1"/>
</dbReference>
<dbReference type="PANTHER" id="PTHR30250">
    <property type="entry name" value="PST FAMILY PREDICTED COLANIC ACID TRANSPORTER"/>
    <property type="match status" value="1"/>
</dbReference>
<dbReference type="AlphaFoldDB" id="A0A1X1PG55"/>
<feature type="transmembrane region" description="Helical" evidence="7">
    <location>
        <begin position="91"/>
        <end position="110"/>
    </location>
</feature>
<feature type="transmembrane region" description="Helical" evidence="7">
    <location>
        <begin position="37"/>
        <end position="57"/>
    </location>
</feature>
<evidence type="ECO:0000313" key="9">
    <source>
        <dbReference type="EMBL" id="ORT85076.1"/>
    </source>
</evidence>
<dbReference type="Proteomes" id="UP000494135">
    <property type="component" value="Unassembled WGS sequence"/>
</dbReference>
<accession>A0A1X1PG55</accession>
<feature type="transmembrane region" description="Helical" evidence="7">
    <location>
        <begin position="355"/>
        <end position="375"/>
    </location>
</feature>
<gene>
    <name evidence="9" type="ORF">B7G54_18125</name>
    <name evidence="8" type="ORF">LMG29660_03337</name>
</gene>
<organism evidence="9 10">
    <name type="scientific">Burkholderia puraquae</name>
    <dbReference type="NCBI Taxonomy" id="1904757"/>
    <lineage>
        <taxon>Bacteria</taxon>
        <taxon>Pseudomonadati</taxon>
        <taxon>Pseudomonadota</taxon>
        <taxon>Betaproteobacteria</taxon>
        <taxon>Burkholderiales</taxon>
        <taxon>Burkholderiaceae</taxon>
        <taxon>Burkholderia</taxon>
        <taxon>Burkholderia cepacia complex</taxon>
    </lineage>
</organism>
<evidence type="ECO:0000256" key="4">
    <source>
        <dbReference type="ARBA" id="ARBA00022692"/>
    </source>
</evidence>
<evidence type="ECO:0000313" key="11">
    <source>
        <dbReference type="Proteomes" id="UP000494135"/>
    </source>
</evidence>
<sequence>MNTTSSRTELLAVYVAYMFRYLYPLFMLPYYGRALGASGYGLVLAGASLSNSLWLFVSYGFPTVGARDTVHAAGSAERAGILRTHVIARQLLCVPAIVAGTIAIGASLAFRQHLSSGPVVIAMGLVSAFNVGWYLVSTGRAIASVRIEVIGFAISLSLIVGFVHHPSDVERVFPLLLTSSVVQLGLAYWLIRREFAGAVSNLKRAVDLIRRSTVIFVYGGTSVLLAGASTYLLSTMAHASEVSAFGVAERLVAAGLSVMSPAAQILVPKLTSLVGSDPARANRLMRRVFVWFFSGAALMAVATVLLSERLIPLALGAGFERCVPVLNLMVFVLPVSVCTQVLGAYFLIPRKLERLLAQAGVLGAIVSLACAIPLANQWGALGMAGARLVGELTMLSVLAAGLWRAKLLTEIFGIDGVPATTVGDNRIRQ</sequence>
<evidence type="ECO:0000256" key="6">
    <source>
        <dbReference type="ARBA" id="ARBA00023136"/>
    </source>
</evidence>
<dbReference type="EMBL" id="CADIKG010000007">
    <property type="protein sequence ID" value="CAB3758115.1"/>
    <property type="molecule type" value="Genomic_DNA"/>
</dbReference>
<evidence type="ECO:0000313" key="10">
    <source>
        <dbReference type="Proteomes" id="UP000193146"/>
    </source>
</evidence>
<evidence type="ECO:0000256" key="1">
    <source>
        <dbReference type="ARBA" id="ARBA00004651"/>
    </source>
</evidence>
<feature type="transmembrane region" description="Helical" evidence="7">
    <location>
        <begin position="172"/>
        <end position="191"/>
    </location>
</feature>
<dbReference type="PANTHER" id="PTHR30250:SF10">
    <property type="entry name" value="LIPOPOLYSACCHARIDE BIOSYNTHESIS PROTEIN WZXC"/>
    <property type="match status" value="1"/>
</dbReference>
<dbReference type="InterPro" id="IPR050833">
    <property type="entry name" value="Poly_Biosynth_Transport"/>
</dbReference>
<evidence type="ECO:0000256" key="5">
    <source>
        <dbReference type="ARBA" id="ARBA00022989"/>
    </source>
</evidence>
<protein>
    <submittedName>
        <fullName evidence="9">Polysaccharide biosynthesis protein</fullName>
    </submittedName>
</protein>
<dbReference type="InterPro" id="IPR002797">
    <property type="entry name" value="Polysacc_synth"/>
</dbReference>
<proteinExistence type="inferred from homology"/>
<dbReference type="RefSeq" id="WP_085040309.1">
    <property type="nucleotide sequence ID" value="NZ_NBYX01000008.1"/>
</dbReference>
<feature type="transmembrane region" description="Helical" evidence="7">
    <location>
        <begin position="116"/>
        <end position="135"/>
    </location>
</feature>
<evidence type="ECO:0000256" key="3">
    <source>
        <dbReference type="ARBA" id="ARBA00022475"/>
    </source>
</evidence>
<keyword evidence="5 7" id="KW-1133">Transmembrane helix</keyword>
<keyword evidence="6 7" id="KW-0472">Membrane</keyword>
<reference evidence="8 11" key="2">
    <citation type="submission" date="2020-04" db="EMBL/GenBank/DDBJ databases">
        <authorList>
            <person name="De Canck E."/>
        </authorList>
    </citation>
    <scope>NUCLEOTIDE SEQUENCE [LARGE SCALE GENOMIC DNA]</scope>
    <source>
        <strain evidence="8 11">LMG 29660</strain>
    </source>
</reference>
<dbReference type="EMBL" id="NBYX01000008">
    <property type="protein sequence ID" value="ORT85076.1"/>
    <property type="molecule type" value="Genomic_DNA"/>
</dbReference>
<reference evidence="9 10" key="1">
    <citation type="submission" date="2017-04" db="EMBL/GenBank/DDBJ databases">
        <title>Burkholderia puraquae sp. nov., a novel Burkholderia cepacia complex species from hospital setting samples.</title>
        <authorList>
            <person name="Martina P."/>
            <person name="Leguizamon M."/>
            <person name="Prieto C."/>
            <person name="Sousa S."/>
            <person name="Montanaro P."/>
            <person name="Draghi W."/>
            <person name="Staembler M."/>
            <person name="Bettiol M."/>
            <person name="Figoli C."/>
            <person name="Palau J."/>
            <person name="Alvarez F."/>
            <person name="Benetti S."/>
            <person name="Anchat E."/>
            <person name="Vescina C."/>
            <person name="Ferreras J."/>
            <person name="Lasch P."/>
            <person name="Lagares A."/>
            <person name="Zorreguieta A."/>
            <person name="Yantorno O."/>
            <person name="Bosch A."/>
        </authorList>
    </citation>
    <scope>NUCLEOTIDE SEQUENCE [LARGE SCALE GENOMIC DNA]</scope>
    <source>
        <strain evidence="9 10">CAMPA 1040</strain>
    </source>
</reference>
<feature type="transmembrane region" description="Helical" evidence="7">
    <location>
        <begin position="12"/>
        <end position="31"/>
    </location>
</feature>
<comment type="similarity">
    <text evidence="2">Belongs to the polysaccharide synthase family.</text>
</comment>
<feature type="transmembrane region" description="Helical" evidence="7">
    <location>
        <begin position="288"/>
        <end position="306"/>
    </location>
</feature>
<dbReference type="GO" id="GO:0005886">
    <property type="term" value="C:plasma membrane"/>
    <property type="evidence" value="ECO:0007669"/>
    <property type="project" value="UniProtKB-SubCell"/>
</dbReference>
<comment type="subcellular location">
    <subcellularLocation>
        <location evidence="1">Cell membrane</location>
        <topology evidence="1">Multi-pass membrane protein</topology>
    </subcellularLocation>
</comment>
<keyword evidence="3" id="KW-1003">Cell membrane</keyword>
<name>A0A1X1PG55_9BURK</name>
<feature type="transmembrane region" description="Helical" evidence="7">
    <location>
        <begin position="147"/>
        <end position="166"/>
    </location>
</feature>
<feature type="transmembrane region" description="Helical" evidence="7">
    <location>
        <begin position="212"/>
        <end position="233"/>
    </location>
</feature>
<feature type="transmembrane region" description="Helical" evidence="7">
    <location>
        <begin position="381"/>
        <end position="403"/>
    </location>
</feature>
<feature type="transmembrane region" description="Helical" evidence="7">
    <location>
        <begin position="245"/>
        <end position="267"/>
    </location>
</feature>
<evidence type="ECO:0000256" key="7">
    <source>
        <dbReference type="SAM" id="Phobius"/>
    </source>
</evidence>
<dbReference type="OrthoDB" id="8990394at2"/>
<keyword evidence="4 7" id="KW-0812">Transmembrane</keyword>
<evidence type="ECO:0000313" key="8">
    <source>
        <dbReference type="EMBL" id="CAB3758115.1"/>
    </source>
</evidence>